<organism evidence="2 3">
    <name type="scientific">Oryzias latipes</name>
    <name type="common">Japanese rice fish</name>
    <name type="synonym">Japanese killifish</name>
    <dbReference type="NCBI Taxonomy" id="8090"/>
    <lineage>
        <taxon>Eukaryota</taxon>
        <taxon>Metazoa</taxon>
        <taxon>Chordata</taxon>
        <taxon>Craniata</taxon>
        <taxon>Vertebrata</taxon>
        <taxon>Euteleostomi</taxon>
        <taxon>Actinopterygii</taxon>
        <taxon>Neopterygii</taxon>
        <taxon>Teleostei</taxon>
        <taxon>Neoteleostei</taxon>
        <taxon>Acanthomorphata</taxon>
        <taxon>Ovalentaria</taxon>
        <taxon>Atherinomorphae</taxon>
        <taxon>Beloniformes</taxon>
        <taxon>Adrianichthyidae</taxon>
        <taxon>Oryziinae</taxon>
        <taxon>Oryzias</taxon>
    </lineage>
</organism>
<reference key="1">
    <citation type="journal article" date="2007" name="Nature">
        <title>The medaka draft genome and insights into vertebrate genome evolution.</title>
        <authorList>
            <person name="Kasahara M."/>
            <person name="Naruse K."/>
            <person name="Sasaki S."/>
            <person name="Nakatani Y."/>
            <person name="Qu W."/>
            <person name="Ahsan B."/>
            <person name="Yamada T."/>
            <person name="Nagayasu Y."/>
            <person name="Doi K."/>
            <person name="Kasai Y."/>
            <person name="Jindo T."/>
            <person name="Kobayashi D."/>
            <person name="Shimada A."/>
            <person name="Toyoda A."/>
            <person name="Kuroki Y."/>
            <person name="Fujiyama A."/>
            <person name="Sasaki T."/>
            <person name="Shimizu A."/>
            <person name="Asakawa S."/>
            <person name="Shimizu N."/>
            <person name="Hashimoto S."/>
            <person name="Yang J."/>
            <person name="Lee Y."/>
            <person name="Matsushima K."/>
            <person name="Sugano S."/>
            <person name="Sakaizumi M."/>
            <person name="Narita T."/>
            <person name="Ohishi K."/>
            <person name="Haga S."/>
            <person name="Ohta F."/>
            <person name="Nomoto H."/>
            <person name="Nogata K."/>
            <person name="Morishita T."/>
            <person name="Endo T."/>
            <person name="Shin-I T."/>
            <person name="Takeda H."/>
            <person name="Morishita S."/>
            <person name="Kohara Y."/>
        </authorList>
    </citation>
    <scope>NUCLEOTIDE SEQUENCE [LARGE SCALE GENOMIC DNA]</scope>
    <source>
        <strain>Hd-rR</strain>
    </source>
</reference>
<feature type="region of interest" description="Disordered" evidence="1">
    <location>
        <begin position="130"/>
        <end position="150"/>
    </location>
</feature>
<feature type="compositionally biased region" description="Polar residues" evidence="1">
    <location>
        <begin position="134"/>
        <end position="148"/>
    </location>
</feature>
<proteinExistence type="predicted"/>
<sequence length="214" mass="24801">MVHMRIIDTESCDEQLQNDAPFLCSDQRMDAELVDRLVLQLNRVYPQILSDKEACKFRSLSVPTKVQLHQLLKHLREKGEESCLEFYGALHIHAEDIYRDLPTRIRQREMADSNWTNSLAAPQKTYVLNDKGSRVSSPGQSHYSNGEGSSKACRMMLSLELPGNRARGRPKRRFMDAEDSVRWRKQIFSVATPEGKNRKEKKKIKSMRKHHHSP</sequence>
<evidence type="ECO:0000256" key="1">
    <source>
        <dbReference type="SAM" id="MobiDB-lite"/>
    </source>
</evidence>
<dbReference type="PANTHER" id="PTHR34765">
    <property type="entry name" value="CASPASE RECRUITMENT DOMAIN-CONTAINING PROTEIN 19"/>
    <property type="match status" value="1"/>
</dbReference>
<accession>A0A3P9LD68</accession>
<dbReference type="AlphaFoldDB" id="A0A3P9LD68"/>
<dbReference type="InterPro" id="IPR042146">
    <property type="entry name" value="CARD_BinCARD"/>
</dbReference>
<dbReference type="InterPro" id="IPR011029">
    <property type="entry name" value="DEATH-like_dom_sf"/>
</dbReference>
<dbReference type="Ensembl" id="ENSORLT00020027496.1">
    <property type="protein sequence ID" value="ENSORLP00020018583.1"/>
    <property type="gene ID" value="ENSORLG00020019541.1"/>
</dbReference>
<reference evidence="2" key="3">
    <citation type="submission" date="2025-08" db="UniProtKB">
        <authorList>
            <consortium name="Ensembl"/>
        </authorList>
    </citation>
    <scope>IDENTIFICATION</scope>
    <source>
        <strain evidence="2">HNI</strain>
    </source>
</reference>
<reference evidence="2" key="4">
    <citation type="submission" date="2025-09" db="UniProtKB">
        <authorList>
            <consortium name="Ensembl"/>
        </authorList>
    </citation>
    <scope>IDENTIFICATION</scope>
    <source>
        <strain evidence="2">HNI</strain>
    </source>
</reference>
<dbReference type="Proteomes" id="UP000265180">
    <property type="component" value="Chromosome 7"/>
</dbReference>
<evidence type="ECO:0008006" key="4">
    <source>
        <dbReference type="Google" id="ProtNLM"/>
    </source>
</evidence>
<dbReference type="Gene3D" id="1.10.533.10">
    <property type="entry name" value="Death Domain, Fas"/>
    <property type="match status" value="1"/>
</dbReference>
<dbReference type="InterPro" id="IPR043574">
    <property type="entry name" value="CARD19"/>
</dbReference>
<feature type="region of interest" description="Disordered" evidence="1">
    <location>
        <begin position="188"/>
        <end position="214"/>
    </location>
</feature>
<name>A0A3P9LD68_ORYLA</name>
<evidence type="ECO:0000313" key="3">
    <source>
        <dbReference type="Proteomes" id="UP000265180"/>
    </source>
</evidence>
<reference evidence="2 3" key="2">
    <citation type="submission" date="2017-04" db="EMBL/GenBank/DDBJ databases">
        <title>CpG methylation of centromeres and impact of large insertions on vertebrate speciation.</title>
        <authorList>
            <person name="Ichikawa K."/>
            <person name="Yoshimura J."/>
            <person name="Morishita S."/>
        </authorList>
    </citation>
    <scope>NUCLEOTIDE SEQUENCE</scope>
    <source>
        <strain evidence="2 3">HNI</strain>
    </source>
</reference>
<feature type="compositionally biased region" description="Basic residues" evidence="1">
    <location>
        <begin position="198"/>
        <end position="214"/>
    </location>
</feature>
<protein>
    <recommendedName>
        <fullName evidence="4">CARD domain-containing protein</fullName>
    </recommendedName>
</protein>
<dbReference type="CDD" id="cd13785">
    <property type="entry name" value="CARD_BinCARD_like"/>
    <property type="match status" value="1"/>
</dbReference>
<dbReference type="PANTHER" id="PTHR34765:SF1">
    <property type="entry name" value="CASPASE RECRUITMENT DOMAIN-CONTAINING PROTEIN 19"/>
    <property type="match status" value="1"/>
</dbReference>
<evidence type="ECO:0000313" key="2">
    <source>
        <dbReference type="Ensembl" id="ENSORLP00020018583.1"/>
    </source>
</evidence>